<evidence type="ECO:0000256" key="1">
    <source>
        <dbReference type="ARBA" id="ARBA00022490"/>
    </source>
</evidence>
<dbReference type="InterPro" id="IPR013979">
    <property type="entry name" value="TIF_beta_prop-like"/>
</dbReference>
<dbReference type="SUPFAM" id="SSF82171">
    <property type="entry name" value="DPP6 N-terminal domain-like"/>
    <property type="match status" value="1"/>
</dbReference>
<feature type="compositionally biased region" description="Low complexity" evidence="5">
    <location>
        <begin position="25"/>
        <end position="38"/>
    </location>
</feature>
<protein>
    <submittedName>
        <fullName evidence="7">Eukaryotic translation initiation factor 3 subunit B</fullName>
    </submittedName>
</protein>
<keyword evidence="3" id="KW-0694">RNA-binding</keyword>
<evidence type="ECO:0000256" key="2">
    <source>
        <dbReference type="ARBA" id="ARBA00022540"/>
    </source>
</evidence>
<dbReference type="GO" id="GO:0005852">
    <property type="term" value="C:eukaryotic translation initiation factor 3 complex"/>
    <property type="evidence" value="ECO:0007669"/>
    <property type="project" value="InterPro"/>
</dbReference>
<dbReference type="PANTHER" id="PTHR14068">
    <property type="entry name" value="EUKARYOTIC TRANSLATION INITIATION FACTOR 3 EIF3 -RELATED"/>
    <property type="match status" value="1"/>
</dbReference>
<dbReference type="EMBL" id="GEVM01010431">
    <property type="protein sequence ID" value="JAU95507.1"/>
    <property type="molecule type" value="Transcribed_RNA"/>
</dbReference>
<sequence length="503" mass="56525">MSSHSGRRNPRARRRRSKIVERDPIQVSPVVDQPSSSQELDKGSCFRFMTAEEVHSHKEESYYSLRGISGPLEPPFDPEDWDTDDTTLAQILIRSGNIAEVLRVDETRLLPKKHSNFHGMFINAKWSPLGTYLATLEHEGVVAWGVTAKRSTLLMRYFHHLAEEADFSPGEKFLVTYKKPDTSNHSGVHFKIFEVQTGDILMGGGGGPADASWPMIRWAGGKDDKYFATFSKNTVSVYDTDGFASSDMKPVIVVDDDHVVDMAWSPTQSILALIKGDGKKQSPKVVLLEIPSKVELTQKNLLSVEECKLYWQSNGEYLAVKVDCGFQLFTIEDGGVDILKLKNILAFAWEPNGDRFAVIHFETPKPSVSFYSVDGKLSKLSTLEAMEVDALFWSPRGKYIVLSGLKSCNGKLTFFNADTLKTMATGEHLNATDVAWDVTGHFLSTAKIAETEYEVLDHSNTPKMWSFSGELLHCDFSQYGFNHLWQLEWRPYGDSIDELMRSP</sequence>
<dbReference type="EMBL" id="GEVL01016641">
    <property type="protein sequence ID" value="JAU60700.1"/>
    <property type="molecule type" value="Transcribed_RNA"/>
</dbReference>
<keyword evidence="4" id="KW-0648">Protein biosynthesis</keyword>
<evidence type="ECO:0000313" key="7">
    <source>
        <dbReference type="EMBL" id="JAU60700.1"/>
    </source>
</evidence>
<proteinExistence type="predicted"/>
<evidence type="ECO:0000256" key="4">
    <source>
        <dbReference type="ARBA" id="ARBA00022917"/>
    </source>
</evidence>
<evidence type="ECO:0000259" key="6">
    <source>
        <dbReference type="Pfam" id="PF08662"/>
    </source>
</evidence>
<dbReference type="Pfam" id="PF08662">
    <property type="entry name" value="eIF2A"/>
    <property type="match status" value="1"/>
</dbReference>
<evidence type="ECO:0000256" key="3">
    <source>
        <dbReference type="ARBA" id="ARBA00022884"/>
    </source>
</evidence>
<dbReference type="GO" id="GO:0003723">
    <property type="term" value="F:RNA binding"/>
    <property type="evidence" value="ECO:0007669"/>
    <property type="project" value="UniProtKB-KW"/>
</dbReference>
<accession>A0A1J3H284</accession>
<feature type="domain" description="Translation initiation factor beta propellor-like" evidence="6">
    <location>
        <begin position="299"/>
        <end position="486"/>
    </location>
</feature>
<dbReference type="InterPro" id="IPR015943">
    <property type="entry name" value="WD40/YVTN_repeat-like_dom_sf"/>
</dbReference>
<organism evidence="7">
    <name type="scientific">Noccaea caerulescens</name>
    <name type="common">Alpine penny-cress</name>
    <name type="synonym">Thlaspi caerulescens</name>
    <dbReference type="NCBI Taxonomy" id="107243"/>
    <lineage>
        <taxon>Eukaryota</taxon>
        <taxon>Viridiplantae</taxon>
        <taxon>Streptophyta</taxon>
        <taxon>Embryophyta</taxon>
        <taxon>Tracheophyta</taxon>
        <taxon>Spermatophyta</taxon>
        <taxon>Magnoliopsida</taxon>
        <taxon>eudicotyledons</taxon>
        <taxon>Gunneridae</taxon>
        <taxon>Pentapetalae</taxon>
        <taxon>rosids</taxon>
        <taxon>malvids</taxon>
        <taxon>Brassicales</taxon>
        <taxon>Brassicaceae</taxon>
        <taxon>Coluteocarpeae</taxon>
        <taxon>Noccaea</taxon>
    </lineage>
</organism>
<dbReference type="InterPro" id="IPR011400">
    <property type="entry name" value="EIF3B"/>
</dbReference>
<name>A0A1J3H284_NOCCA</name>
<dbReference type="GO" id="GO:0031369">
    <property type="term" value="F:translation initiation factor binding"/>
    <property type="evidence" value="ECO:0007669"/>
    <property type="project" value="InterPro"/>
</dbReference>
<feature type="region of interest" description="Disordered" evidence="5">
    <location>
        <begin position="1"/>
        <end position="40"/>
    </location>
</feature>
<dbReference type="AlphaFoldDB" id="A0A1J3H284"/>
<evidence type="ECO:0000256" key="5">
    <source>
        <dbReference type="SAM" id="MobiDB-lite"/>
    </source>
</evidence>
<dbReference type="Gene3D" id="2.130.10.10">
    <property type="entry name" value="YVTN repeat-like/Quinoprotein amine dehydrogenase"/>
    <property type="match status" value="1"/>
</dbReference>
<evidence type="ECO:0000313" key="8">
    <source>
        <dbReference type="EMBL" id="JAU95507.1"/>
    </source>
</evidence>
<dbReference type="GO" id="GO:0003743">
    <property type="term" value="F:translation initiation factor activity"/>
    <property type="evidence" value="ECO:0007669"/>
    <property type="project" value="UniProtKB-KW"/>
</dbReference>
<dbReference type="PANTHER" id="PTHR14068:SF0">
    <property type="entry name" value="EUKARYOTIC TRANSLATION INITIATION FACTOR 3 SUBUNIT B"/>
    <property type="match status" value="1"/>
</dbReference>
<feature type="compositionally biased region" description="Basic residues" evidence="5">
    <location>
        <begin position="1"/>
        <end position="17"/>
    </location>
</feature>
<keyword evidence="2 7" id="KW-0396">Initiation factor</keyword>
<gene>
    <name evidence="7" type="ORF">LE_TR13794_c0_g1_i1_g.44345</name>
    <name evidence="8" type="ORF">MP_TR14469_c0_g1_i1_g.41777</name>
</gene>
<reference evidence="7" key="1">
    <citation type="submission" date="2016-07" db="EMBL/GenBank/DDBJ databases">
        <title>De novo transcriptome assembly of four accessions of the metal hyperaccumulator plant Noccaea caerulescens.</title>
        <authorList>
            <person name="Blande D."/>
            <person name="Halimaa P."/>
            <person name="Tervahauta A.I."/>
            <person name="Aarts M.G."/>
            <person name="Karenlampi S.O."/>
        </authorList>
    </citation>
    <scope>NUCLEOTIDE SEQUENCE</scope>
</reference>
<keyword evidence="1" id="KW-0963">Cytoplasm</keyword>